<dbReference type="SUPFAM" id="SSF48264">
    <property type="entry name" value="Cytochrome P450"/>
    <property type="match status" value="1"/>
</dbReference>
<proteinExistence type="inferred from homology"/>
<gene>
    <name evidence="4" type="ORF">SAMN05444272_3012</name>
</gene>
<dbReference type="InterPro" id="IPR001128">
    <property type="entry name" value="Cyt_P450"/>
</dbReference>
<dbReference type="AlphaFoldDB" id="A0A1M7KY43"/>
<dbReference type="InterPro" id="IPR002397">
    <property type="entry name" value="Cyt_P450_B"/>
</dbReference>
<keyword evidence="3" id="KW-0503">Monooxygenase</keyword>
<dbReference type="GO" id="GO:0016705">
    <property type="term" value="F:oxidoreductase activity, acting on paired donors, with incorporation or reduction of molecular oxygen"/>
    <property type="evidence" value="ECO:0007669"/>
    <property type="project" value="InterPro"/>
</dbReference>
<dbReference type="Proteomes" id="UP000186002">
    <property type="component" value="Unassembled WGS sequence"/>
</dbReference>
<dbReference type="InterPro" id="IPR036396">
    <property type="entry name" value="Cyt_P450_sf"/>
</dbReference>
<keyword evidence="3" id="KW-0349">Heme</keyword>
<dbReference type="PRINTS" id="PR00359">
    <property type="entry name" value="BP450"/>
</dbReference>
<name>A0A1M7KY43_9HYPH</name>
<organism evidence="4 5">
    <name type="scientific">Roseibium suaedae</name>
    <dbReference type="NCBI Taxonomy" id="735517"/>
    <lineage>
        <taxon>Bacteria</taxon>
        <taxon>Pseudomonadati</taxon>
        <taxon>Pseudomonadota</taxon>
        <taxon>Alphaproteobacteria</taxon>
        <taxon>Hyphomicrobiales</taxon>
        <taxon>Stappiaceae</taxon>
        <taxon>Roseibium</taxon>
    </lineage>
</organism>
<reference evidence="4 5" key="1">
    <citation type="submission" date="2016-11" db="EMBL/GenBank/DDBJ databases">
        <authorList>
            <person name="Jaros S."/>
            <person name="Januszkiewicz K."/>
            <person name="Wedrychowicz H."/>
        </authorList>
    </citation>
    <scope>NUCLEOTIDE SEQUENCE [LARGE SCALE GENOMIC DNA]</scope>
    <source>
        <strain evidence="4 5">DSM 22153</strain>
    </source>
</reference>
<accession>A0A1M7KY43</accession>
<sequence>MADAALARSGAPLAPLDTTITIDQLTRDPYPIYKRLRAEAPVLRVQSVGRTLLTKAADTKMVKDDPGLFSSDDPNTPMQRAFGAHTLMRRDGEDHMRLRNAMASSFSAKNIKDVWIPAYEKVVEDYVARLPRGEVIDLFPALAGPVSARCLAILLGIPEASDADMELWSQTLINGAGNFGWKPEIFEICDRENIRMDACINGAADRLRGTDDPSAVAAMINAADPIEQEHMIANIKIAIGGGINEPRDAALTAIFGLLTNPDQLDAVRKDDKLWTTAFEEAVRWVAPIQASSRRVTADTEIRGFHIPKGDVVMTIQASSNHDEEIYEDGHLYNIFRPKVPHQAFGNGPHFCMGTHIARRMVGQILLPCLFDRFPNMKLTDPEEVIFSGFGFRGPLNLPVILN</sequence>
<keyword evidence="3" id="KW-0560">Oxidoreductase</keyword>
<evidence type="ECO:0000313" key="4">
    <source>
        <dbReference type="EMBL" id="SHM70422.1"/>
    </source>
</evidence>
<dbReference type="InterPro" id="IPR017972">
    <property type="entry name" value="Cyt_P450_CS"/>
</dbReference>
<dbReference type="RefSeq" id="WP_073014136.1">
    <property type="nucleotide sequence ID" value="NZ_FRBW01000003.1"/>
</dbReference>
<keyword evidence="3" id="KW-0479">Metal-binding</keyword>
<keyword evidence="5" id="KW-1185">Reference proteome</keyword>
<evidence type="ECO:0000256" key="1">
    <source>
        <dbReference type="ARBA" id="ARBA00001971"/>
    </source>
</evidence>
<dbReference type="GO" id="GO:0020037">
    <property type="term" value="F:heme binding"/>
    <property type="evidence" value="ECO:0007669"/>
    <property type="project" value="InterPro"/>
</dbReference>
<evidence type="ECO:0000256" key="2">
    <source>
        <dbReference type="ARBA" id="ARBA00010617"/>
    </source>
</evidence>
<dbReference type="STRING" id="735517.SAMN05444272_3012"/>
<comment type="similarity">
    <text evidence="2 3">Belongs to the cytochrome P450 family.</text>
</comment>
<dbReference type="OrthoDB" id="9801155at2"/>
<dbReference type="PROSITE" id="PS00086">
    <property type="entry name" value="CYTOCHROME_P450"/>
    <property type="match status" value="1"/>
</dbReference>
<protein>
    <submittedName>
        <fullName evidence="4">Cytochrome P450</fullName>
    </submittedName>
</protein>
<dbReference type="EMBL" id="FRBW01000003">
    <property type="protein sequence ID" value="SHM70422.1"/>
    <property type="molecule type" value="Genomic_DNA"/>
</dbReference>
<evidence type="ECO:0000313" key="5">
    <source>
        <dbReference type="Proteomes" id="UP000186002"/>
    </source>
</evidence>
<dbReference type="GO" id="GO:0004497">
    <property type="term" value="F:monooxygenase activity"/>
    <property type="evidence" value="ECO:0007669"/>
    <property type="project" value="UniProtKB-KW"/>
</dbReference>
<dbReference type="Gene3D" id="1.10.630.10">
    <property type="entry name" value="Cytochrome P450"/>
    <property type="match status" value="1"/>
</dbReference>
<comment type="cofactor">
    <cofactor evidence="1">
        <name>heme</name>
        <dbReference type="ChEBI" id="CHEBI:30413"/>
    </cofactor>
</comment>
<dbReference type="GO" id="GO:0005506">
    <property type="term" value="F:iron ion binding"/>
    <property type="evidence" value="ECO:0007669"/>
    <property type="project" value="InterPro"/>
</dbReference>
<dbReference type="Pfam" id="PF00067">
    <property type="entry name" value="p450"/>
    <property type="match status" value="1"/>
</dbReference>
<dbReference type="PANTHER" id="PTHR46696:SF1">
    <property type="entry name" value="CYTOCHROME P450 YJIB-RELATED"/>
    <property type="match status" value="1"/>
</dbReference>
<evidence type="ECO:0000256" key="3">
    <source>
        <dbReference type="RuleBase" id="RU000461"/>
    </source>
</evidence>
<dbReference type="PANTHER" id="PTHR46696">
    <property type="entry name" value="P450, PUTATIVE (EUROFUNG)-RELATED"/>
    <property type="match status" value="1"/>
</dbReference>
<keyword evidence="3" id="KW-0408">Iron</keyword>